<dbReference type="GO" id="GO:0016301">
    <property type="term" value="F:kinase activity"/>
    <property type="evidence" value="ECO:0007669"/>
    <property type="project" value="UniProtKB-KW"/>
</dbReference>
<sequence>MTNPNDVTIDIPLNTVASQGQTGVQKASHEQSISHTGEDEPRIGYSSEQSLAGAPASIGQGLGHKNAFETTENSGDDSEDGRITRVGRFYQAFKNYSIVTRYSVYVVPLGILLAIPIIVGATAAPYAKIGGVPIYWFFTWLEVLWLSLWVTKIVAHFIPHIFQFLCGFVSSETRKYANILMALEIPITLVLWFVVSLVTFLPIVAYNPVTVDEDVKNWEKTIKNILFALLVCSIIYLVEKALVRLISINYHRKQFDSSIKQSNRNMDLLGYLYEASRNMFPMYCNKFRDEDAVISDSILKTAGKEQRRSNTPLKLLQGVGKGVGKGVGLVGDKVSAAVGSVAQEITGKQVFNSNSPRSIVIQALERKHSTEALARRLWLSFVAQGREALFPEDIVEVLGQDREGEAEECFSVLDRGEFARTRETLDHSVHDVDQAINVLDNLLLGVASVVGALVFVSFVTTGFGTVIAAGATSLLSLSFVFAGTAAEVLGSCIFLFVKHPFDVGDRVEIGDKPYTVERISLLYTVFRNVDDNRISQVSNSILNNAWVDNFTRSNAMHEQLTIPASFDTSFAEIQRLRGELEKFVRDPENCRDFKPDIDIDVIGLGSMDKLELRVDIRHKSNWAIESVRAARRSKFMCALVRAVRKVPIRPPGVEAPAEESGDTDNPDPDSAEKTLAQEKEKESRSQEARRFLASAAVEQQTDAQAMGQDPGL</sequence>
<evidence type="ECO:0000256" key="3">
    <source>
        <dbReference type="ARBA" id="ARBA00022692"/>
    </source>
</evidence>
<evidence type="ECO:0000259" key="10">
    <source>
        <dbReference type="Pfam" id="PF25886"/>
    </source>
</evidence>
<keyword evidence="4 8" id="KW-1133">Transmembrane helix</keyword>
<dbReference type="Gene3D" id="2.30.30.60">
    <property type="match status" value="1"/>
</dbReference>
<evidence type="ECO:0000313" key="11">
    <source>
        <dbReference type="EMBL" id="RJE21487.1"/>
    </source>
</evidence>
<dbReference type="PIRSF" id="PIRSF017209">
    <property type="entry name" value="Memb_At2g17000_prd"/>
    <property type="match status" value="1"/>
</dbReference>
<evidence type="ECO:0000259" key="9">
    <source>
        <dbReference type="Pfam" id="PF00924"/>
    </source>
</evidence>
<keyword evidence="6" id="KW-0256">Endoplasmic reticulum</keyword>
<feature type="region of interest" description="Disordered" evidence="7">
    <location>
        <begin position="18"/>
        <end position="45"/>
    </location>
</feature>
<evidence type="ECO:0000256" key="1">
    <source>
        <dbReference type="ARBA" id="ARBA00004127"/>
    </source>
</evidence>
<evidence type="ECO:0000256" key="5">
    <source>
        <dbReference type="ARBA" id="ARBA00023136"/>
    </source>
</evidence>
<evidence type="ECO:0000256" key="4">
    <source>
        <dbReference type="ARBA" id="ARBA00022989"/>
    </source>
</evidence>
<name>A0A3A2ZJA1_9EURO</name>
<feature type="transmembrane region" description="Helical" evidence="8">
    <location>
        <begin position="225"/>
        <end position="243"/>
    </location>
</feature>
<comment type="caution">
    <text evidence="11">The sequence shown here is derived from an EMBL/GenBank/DDBJ whole genome shotgun (WGS) entry which is preliminary data.</text>
</comment>
<dbReference type="PANTHER" id="PTHR31323:SF14">
    <property type="entry name" value="MECHANOSENSITIVE ION CHANNEL PROTEIN MSY2"/>
    <property type="match status" value="1"/>
</dbReference>
<keyword evidence="11" id="KW-0808">Transferase</keyword>
<keyword evidence="5 6" id="KW-0472">Membrane</keyword>
<proteinExistence type="inferred from homology"/>
<dbReference type="InterPro" id="IPR016688">
    <property type="entry name" value="MscS-like_plants/fungi"/>
</dbReference>
<feature type="compositionally biased region" description="Acidic residues" evidence="7">
    <location>
        <begin position="656"/>
        <end position="669"/>
    </location>
</feature>
<dbReference type="InterPro" id="IPR023408">
    <property type="entry name" value="MscS_beta-dom_sf"/>
</dbReference>
<feature type="transmembrane region" description="Helical" evidence="8">
    <location>
        <begin position="104"/>
        <end position="127"/>
    </location>
</feature>
<dbReference type="Pfam" id="PF00924">
    <property type="entry name" value="MS_channel_2nd"/>
    <property type="match status" value="1"/>
</dbReference>
<accession>A0A3A2ZJA1</accession>
<evidence type="ECO:0000256" key="7">
    <source>
        <dbReference type="SAM" id="MobiDB-lite"/>
    </source>
</evidence>
<feature type="transmembrane region" description="Helical" evidence="8">
    <location>
        <begin position="179"/>
        <end position="205"/>
    </location>
</feature>
<feature type="domain" description="Mechanosensitive ion channel MscS" evidence="9">
    <location>
        <begin position="491"/>
        <end position="552"/>
    </location>
</feature>
<feature type="transmembrane region" description="Helical" evidence="8">
    <location>
        <begin position="474"/>
        <end position="497"/>
    </location>
</feature>
<dbReference type="PANTHER" id="PTHR31323">
    <property type="entry name" value="MECHANOSENSITIVE ION CHANNEL PROTEIN MSY2"/>
    <property type="match status" value="1"/>
</dbReference>
<dbReference type="GO" id="GO:0005262">
    <property type="term" value="F:calcium channel activity"/>
    <property type="evidence" value="ECO:0007669"/>
    <property type="project" value="TreeGrafter"/>
</dbReference>
<dbReference type="InterPro" id="IPR058650">
    <property type="entry name" value="Msy1/2-like"/>
</dbReference>
<feature type="transmembrane region" description="Helical" evidence="8">
    <location>
        <begin position="133"/>
        <end position="158"/>
    </location>
</feature>
<keyword evidence="11" id="KW-0418">Kinase</keyword>
<dbReference type="GO" id="GO:0006874">
    <property type="term" value="P:intracellular calcium ion homeostasis"/>
    <property type="evidence" value="ECO:0007669"/>
    <property type="project" value="TreeGrafter"/>
</dbReference>
<feature type="compositionally biased region" description="Polar residues" evidence="7">
    <location>
        <begin position="18"/>
        <end position="35"/>
    </location>
</feature>
<keyword evidence="12" id="KW-1185">Reference proteome</keyword>
<keyword evidence="3 8" id="KW-0812">Transmembrane</keyword>
<dbReference type="GO" id="GO:0005789">
    <property type="term" value="C:endoplasmic reticulum membrane"/>
    <property type="evidence" value="ECO:0007669"/>
    <property type="project" value="UniProtKB-SubCell"/>
</dbReference>
<evidence type="ECO:0000256" key="6">
    <source>
        <dbReference type="PIRNR" id="PIRNR017209"/>
    </source>
</evidence>
<dbReference type="InterPro" id="IPR010920">
    <property type="entry name" value="LSM_dom_sf"/>
</dbReference>
<dbReference type="SUPFAM" id="SSF50182">
    <property type="entry name" value="Sm-like ribonucleoproteins"/>
    <property type="match status" value="1"/>
</dbReference>
<dbReference type="OrthoDB" id="544685at2759"/>
<dbReference type="Proteomes" id="UP000266188">
    <property type="component" value="Unassembled WGS sequence"/>
</dbReference>
<dbReference type="EMBL" id="MVGC01000225">
    <property type="protein sequence ID" value="RJE21487.1"/>
    <property type="molecule type" value="Genomic_DNA"/>
</dbReference>
<feature type="compositionally biased region" description="Basic and acidic residues" evidence="7">
    <location>
        <begin position="670"/>
        <end position="690"/>
    </location>
</feature>
<evidence type="ECO:0000256" key="2">
    <source>
        <dbReference type="ARBA" id="ARBA00008017"/>
    </source>
</evidence>
<comment type="subcellular location">
    <subcellularLocation>
        <location evidence="1">Endomembrane system</location>
        <topology evidence="1">Multi-pass membrane protein</topology>
    </subcellularLocation>
    <subcellularLocation>
        <location evidence="6">Endoplasmic reticulum membrane</location>
    </subcellularLocation>
</comment>
<gene>
    <name evidence="11" type="ORF">PHISCL_06182</name>
</gene>
<protein>
    <recommendedName>
        <fullName evidence="6">Mechanosensitive ion channel protein</fullName>
    </recommendedName>
</protein>
<feature type="transmembrane region" description="Helical" evidence="8">
    <location>
        <begin position="442"/>
        <end position="468"/>
    </location>
</feature>
<evidence type="ECO:0000313" key="12">
    <source>
        <dbReference type="Proteomes" id="UP000266188"/>
    </source>
</evidence>
<comment type="similarity">
    <text evidence="2 6">Belongs to the MscS (TC 1.A.23) family.</text>
</comment>
<dbReference type="InterPro" id="IPR006685">
    <property type="entry name" value="MscS_channel_2nd"/>
</dbReference>
<organism evidence="11 12">
    <name type="scientific">Aspergillus sclerotialis</name>
    <dbReference type="NCBI Taxonomy" id="2070753"/>
    <lineage>
        <taxon>Eukaryota</taxon>
        <taxon>Fungi</taxon>
        <taxon>Dikarya</taxon>
        <taxon>Ascomycota</taxon>
        <taxon>Pezizomycotina</taxon>
        <taxon>Eurotiomycetes</taxon>
        <taxon>Eurotiomycetidae</taxon>
        <taxon>Eurotiales</taxon>
        <taxon>Aspergillaceae</taxon>
        <taxon>Aspergillus</taxon>
        <taxon>Aspergillus subgen. Polypaecilum</taxon>
    </lineage>
</organism>
<dbReference type="Pfam" id="PF25886">
    <property type="entry name" value="Msy1"/>
    <property type="match status" value="1"/>
</dbReference>
<evidence type="ECO:0000256" key="8">
    <source>
        <dbReference type="SAM" id="Phobius"/>
    </source>
</evidence>
<dbReference type="AlphaFoldDB" id="A0A3A2ZJA1"/>
<reference evidence="12" key="1">
    <citation type="submission" date="2017-02" db="EMBL/GenBank/DDBJ databases">
        <authorList>
            <person name="Tafer H."/>
            <person name="Lopandic K."/>
        </authorList>
    </citation>
    <scope>NUCLEOTIDE SEQUENCE [LARGE SCALE GENOMIC DNA]</scope>
    <source>
        <strain evidence="12">CBS 366.77</strain>
    </source>
</reference>
<feature type="region of interest" description="Disordered" evidence="7">
    <location>
        <begin position="650"/>
        <end position="712"/>
    </location>
</feature>
<dbReference type="STRING" id="2070753.A0A3A2ZJA1"/>
<feature type="domain" description="Mechanosensitive ion channel protein Msy1/2-like transmembrane" evidence="10">
    <location>
        <begin position="87"/>
        <end position="250"/>
    </location>
</feature>